<organism evidence="1 2">
    <name type="scientific">Trichonephila inaurata madagascariensis</name>
    <dbReference type="NCBI Taxonomy" id="2747483"/>
    <lineage>
        <taxon>Eukaryota</taxon>
        <taxon>Metazoa</taxon>
        <taxon>Ecdysozoa</taxon>
        <taxon>Arthropoda</taxon>
        <taxon>Chelicerata</taxon>
        <taxon>Arachnida</taxon>
        <taxon>Araneae</taxon>
        <taxon>Araneomorphae</taxon>
        <taxon>Entelegynae</taxon>
        <taxon>Araneoidea</taxon>
        <taxon>Nephilidae</taxon>
        <taxon>Trichonephila</taxon>
        <taxon>Trichonephila inaurata</taxon>
    </lineage>
</organism>
<evidence type="ECO:0000313" key="2">
    <source>
        <dbReference type="Proteomes" id="UP000886998"/>
    </source>
</evidence>
<gene>
    <name evidence="1" type="ORF">TNIN_293661</name>
</gene>
<comment type="caution">
    <text evidence="1">The sequence shown here is derived from an EMBL/GenBank/DDBJ whole genome shotgun (WGS) entry which is preliminary data.</text>
</comment>
<keyword evidence="2" id="KW-1185">Reference proteome</keyword>
<dbReference type="Proteomes" id="UP000886998">
    <property type="component" value="Unassembled WGS sequence"/>
</dbReference>
<protein>
    <submittedName>
        <fullName evidence="1">Uncharacterized protein</fullName>
    </submittedName>
</protein>
<dbReference type="AlphaFoldDB" id="A0A8X6KEL2"/>
<dbReference type="EMBL" id="BMAV01025661">
    <property type="protein sequence ID" value="GFS43558.1"/>
    <property type="molecule type" value="Genomic_DNA"/>
</dbReference>
<sequence length="126" mass="14070">MMDNCVPDYMTCDMLLPKLLPTGTTTGGKILRRNYSDSRSSEDIITTEGKKIKGLGGVGITLLARDVNVEQKTWDLAVRYVPYNTARQDTTGFTPFFLTFGREARNNTGCHVPRAIEYTAPDFEPD</sequence>
<accession>A0A8X6KEL2</accession>
<proteinExistence type="predicted"/>
<name>A0A8X6KEL2_9ARAC</name>
<reference evidence="1" key="1">
    <citation type="submission" date="2020-08" db="EMBL/GenBank/DDBJ databases">
        <title>Multicomponent nature underlies the extraordinary mechanical properties of spider dragline silk.</title>
        <authorList>
            <person name="Kono N."/>
            <person name="Nakamura H."/>
            <person name="Mori M."/>
            <person name="Yoshida Y."/>
            <person name="Ohtoshi R."/>
            <person name="Malay A.D."/>
            <person name="Moran D.A.P."/>
            <person name="Tomita M."/>
            <person name="Numata K."/>
            <person name="Arakawa K."/>
        </authorList>
    </citation>
    <scope>NUCLEOTIDE SEQUENCE</scope>
</reference>
<evidence type="ECO:0000313" key="1">
    <source>
        <dbReference type="EMBL" id="GFS43558.1"/>
    </source>
</evidence>